<gene>
    <name evidence="4" type="ORF">GV68_19375</name>
</gene>
<evidence type="ECO:0000313" key="4">
    <source>
        <dbReference type="EMBL" id="KEQ02930.1"/>
    </source>
</evidence>
<sequence length="568" mass="62837">MYRDVPRNPRGQPNAMLRALYREHLADPRRQTTRQGLWIAVLVYVLFSISDLLLIPDVASITVTTRFIISAIMLAAMEWQVRRGGSADAIDATAALALVLAYGGWVSTALLTAQTEIMSYYMVFGAIFMMSIGLFFNFSFRLSLIASAIIVLLFFFALLSFPQDEQVYKLTFGIFCLSCFIFTSYVNWKLNHERYHVFLNALAAKARQVEAAERGEELLRLSNTDPLTGLANRRAIDATLRESWRKWQSAATPFAVFLIDVDFFKKYNDYYGHLDGDRCLVRVAGALRDLSTRHGAALGRYGGEEFIVVVGLNRDEDVAAFAEVIRGAVEGLALRHEQRRDGTATVTVSVGAALTKDGSAPRVEKVIHQADRALYSAKAAGRNCVKLFDPDDPNNSDDSENIAALLKIAIAQDLVSMVYQPVQDIVTGETVAVESLMRLRMLDGTAIAPCAFIPAAERTGAIVELGQWAIRRVCEDILVKDLARVVSVNVSPIQLRMPGFAAGVAMTLSEFGICGDRLAFEITEGQEMEIHSSLLRCISDLKALGIKIWLDDFGTGFAGLSWLRLIDF</sequence>
<dbReference type="InterPro" id="IPR029787">
    <property type="entry name" value="Nucleotide_cyclase"/>
</dbReference>
<dbReference type="Pfam" id="PF00990">
    <property type="entry name" value="GGDEF"/>
    <property type="match status" value="1"/>
</dbReference>
<dbReference type="InterPro" id="IPR043128">
    <property type="entry name" value="Rev_trsase/Diguanyl_cyclase"/>
</dbReference>
<evidence type="ECO:0000313" key="5">
    <source>
        <dbReference type="Proteomes" id="UP000052167"/>
    </source>
</evidence>
<dbReference type="EMBL" id="JOKJ01000040">
    <property type="protein sequence ID" value="KEQ02930.1"/>
    <property type="molecule type" value="Genomic_DNA"/>
</dbReference>
<keyword evidence="1" id="KW-1133">Transmembrane helix</keyword>
<evidence type="ECO:0000256" key="1">
    <source>
        <dbReference type="SAM" id="Phobius"/>
    </source>
</evidence>
<proteinExistence type="predicted"/>
<keyword evidence="1" id="KW-0472">Membrane</keyword>
<dbReference type="Gene3D" id="3.30.70.270">
    <property type="match status" value="1"/>
</dbReference>
<dbReference type="PROSITE" id="PS50887">
    <property type="entry name" value="GGDEF"/>
    <property type="match status" value="1"/>
</dbReference>
<reference evidence="4 5" key="1">
    <citation type="submission" date="2014-06" db="EMBL/GenBank/DDBJ databases">
        <title>Rhizobium pelagicum/R2-400B4.</title>
        <authorList>
            <person name="Kimes N.E."/>
            <person name="Lopez-Perez M."/>
        </authorList>
    </citation>
    <scope>NUCLEOTIDE SEQUENCE [LARGE SCALE GENOMIC DNA]</scope>
    <source>
        <strain evidence="4 5">R2-400B4</strain>
    </source>
</reference>
<dbReference type="SMART" id="SM00052">
    <property type="entry name" value="EAL"/>
    <property type="match status" value="1"/>
</dbReference>
<evidence type="ECO:0000259" key="2">
    <source>
        <dbReference type="PROSITE" id="PS50883"/>
    </source>
</evidence>
<feature type="domain" description="EAL" evidence="2">
    <location>
        <begin position="399"/>
        <end position="568"/>
    </location>
</feature>
<dbReference type="Pfam" id="PF00563">
    <property type="entry name" value="EAL"/>
    <property type="match status" value="1"/>
</dbReference>
<feature type="transmembrane region" description="Helical" evidence="1">
    <location>
        <begin position="61"/>
        <end position="77"/>
    </location>
</feature>
<accession>A0A922T6V6</accession>
<dbReference type="InterPro" id="IPR001633">
    <property type="entry name" value="EAL_dom"/>
</dbReference>
<dbReference type="InterPro" id="IPR000160">
    <property type="entry name" value="GGDEF_dom"/>
</dbReference>
<keyword evidence="5" id="KW-1185">Reference proteome</keyword>
<feature type="transmembrane region" description="Helical" evidence="1">
    <location>
        <begin position="167"/>
        <end position="188"/>
    </location>
</feature>
<dbReference type="AlphaFoldDB" id="A0A922T6V6"/>
<feature type="transmembrane region" description="Helical" evidence="1">
    <location>
        <begin position="37"/>
        <end position="55"/>
    </location>
</feature>
<feature type="transmembrane region" description="Helical" evidence="1">
    <location>
        <begin position="143"/>
        <end position="161"/>
    </location>
</feature>
<keyword evidence="1" id="KW-0812">Transmembrane</keyword>
<dbReference type="Proteomes" id="UP000052167">
    <property type="component" value="Unassembled WGS sequence"/>
</dbReference>
<dbReference type="SUPFAM" id="SSF55073">
    <property type="entry name" value="Nucleotide cyclase"/>
    <property type="match status" value="1"/>
</dbReference>
<dbReference type="PROSITE" id="PS50883">
    <property type="entry name" value="EAL"/>
    <property type="match status" value="1"/>
</dbReference>
<dbReference type="InterPro" id="IPR052155">
    <property type="entry name" value="Biofilm_reg_signaling"/>
</dbReference>
<dbReference type="SMART" id="SM00267">
    <property type="entry name" value="GGDEF"/>
    <property type="match status" value="1"/>
</dbReference>
<dbReference type="PANTHER" id="PTHR44757:SF2">
    <property type="entry name" value="BIOFILM ARCHITECTURE MAINTENANCE PROTEIN MBAA"/>
    <property type="match status" value="1"/>
</dbReference>
<dbReference type="SUPFAM" id="SSF141868">
    <property type="entry name" value="EAL domain-like"/>
    <property type="match status" value="1"/>
</dbReference>
<dbReference type="GO" id="GO:0003824">
    <property type="term" value="F:catalytic activity"/>
    <property type="evidence" value="ECO:0007669"/>
    <property type="project" value="UniProtKB-ARBA"/>
</dbReference>
<dbReference type="Gene3D" id="3.20.20.450">
    <property type="entry name" value="EAL domain"/>
    <property type="match status" value="1"/>
</dbReference>
<organism evidence="4 5">
    <name type="scientific">Pseudorhizobium pelagicum</name>
    <dbReference type="NCBI Taxonomy" id="1509405"/>
    <lineage>
        <taxon>Bacteria</taxon>
        <taxon>Pseudomonadati</taxon>
        <taxon>Pseudomonadota</taxon>
        <taxon>Alphaproteobacteria</taxon>
        <taxon>Hyphomicrobiales</taxon>
        <taxon>Rhizobiaceae</taxon>
        <taxon>Rhizobium/Agrobacterium group</taxon>
        <taxon>Pseudorhizobium</taxon>
    </lineage>
</organism>
<comment type="caution">
    <text evidence="4">The sequence shown here is derived from an EMBL/GenBank/DDBJ whole genome shotgun (WGS) entry which is preliminary data.</text>
</comment>
<dbReference type="FunFam" id="3.30.70.270:FF:000001">
    <property type="entry name" value="Diguanylate cyclase domain protein"/>
    <property type="match status" value="1"/>
</dbReference>
<evidence type="ECO:0000259" key="3">
    <source>
        <dbReference type="PROSITE" id="PS50887"/>
    </source>
</evidence>
<feature type="non-terminal residue" evidence="4">
    <location>
        <position position="568"/>
    </location>
</feature>
<feature type="transmembrane region" description="Helical" evidence="1">
    <location>
        <begin position="89"/>
        <end position="111"/>
    </location>
</feature>
<feature type="domain" description="GGDEF" evidence="3">
    <location>
        <begin position="252"/>
        <end position="390"/>
    </location>
</feature>
<dbReference type="NCBIfam" id="TIGR00254">
    <property type="entry name" value="GGDEF"/>
    <property type="match status" value="1"/>
</dbReference>
<dbReference type="InterPro" id="IPR035919">
    <property type="entry name" value="EAL_sf"/>
</dbReference>
<protein>
    <submittedName>
        <fullName evidence="4">Diguanylate cyclase</fullName>
    </submittedName>
</protein>
<dbReference type="CDD" id="cd01948">
    <property type="entry name" value="EAL"/>
    <property type="match status" value="1"/>
</dbReference>
<name>A0A922T6V6_9HYPH</name>
<dbReference type="PANTHER" id="PTHR44757">
    <property type="entry name" value="DIGUANYLATE CYCLASE DGCP"/>
    <property type="match status" value="1"/>
</dbReference>
<dbReference type="CDD" id="cd01949">
    <property type="entry name" value="GGDEF"/>
    <property type="match status" value="1"/>
</dbReference>
<feature type="transmembrane region" description="Helical" evidence="1">
    <location>
        <begin position="117"/>
        <end position="136"/>
    </location>
</feature>